<protein>
    <submittedName>
        <fullName evidence="1">Ferric reduction oxidase</fullName>
    </submittedName>
</protein>
<organism evidence="1 2">
    <name type="scientific">Melia azedarach</name>
    <name type="common">Chinaberry tree</name>
    <dbReference type="NCBI Taxonomy" id="155640"/>
    <lineage>
        <taxon>Eukaryota</taxon>
        <taxon>Viridiplantae</taxon>
        <taxon>Streptophyta</taxon>
        <taxon>Embryophyta</taxon>
        <taxon>Tracheophyta</taxon>
        <taxon>Spermatophyta</taxon>
        <taxon>Magnoliopsida</taxon>
        <taxon>eudicotyledons</taxon>
        <taxon>Gunneridae</taxon>
        <taxon>Pentapetalae</taxon>
        <taxon>rosids</taxon>
        <taxon>malvids</taxon>
        <taxon>Sapindales</taxon>
        <taxon>Meliaceae</taxon>
        <taxon>Melia</taxon>
    </lineage>
</organism>
<sequence length="701" mass="80048">MGGRTVLRTVCFVVFLGWLLVWVLIPTKVYRNTWTPKLSTNLNSTYFREQGTNLLLFSFPIMFISVLGCLYLHLERKPNKLLRDSKSQLTSPRFPFLKRPVLVMAPLGIVTAIELTFAVMFIALLFWSLANYLYVGFGHLHMHKAGEKIWQAKFRSVSLRLGYIGNTCWAFLFFPVSRGSSILALVGLTSESSIKYHIWLGHLSNLLFVLHAVGFSIYWAMTNQMAELLEWSQLYVSNVAGVIAILIATVMWVTTVPRFRRKMFEVFFYTHHLYILYIVFYVLHVGSAFFCMILPGIFLFLVDRCLRFLQSRTRARLLSARLLPCHALELNFAKSSGLYYNPTSILFVNVPIISKLQWHPFTVISNCNLEQDKLSILVKSEGSWTQKLYQKISSVDCLEVSVEGPYGPNSSHFLRHESLVMVSGGSGISPFISIIREIIFQSNESDCQVPNVHLICAFKNFSDLSMLDILLPISGAPVELSKLQLQIEVYVTRENEQPKLDSQKLLQSDKFIWFKPNPLDSPVSAALSPNSWLWLGAIITSSFAMFLLLFGIVTRFYIYPIERNGTKVYHYSYKCLWNMFLVCLCVFLASTAVFLWCKKQHNTIEGKQIQNPEVTIPMTSPVSWFRSSDRELESNPHQSLIRATKVHFGARPNLQKILFGIKGSDVGVFVCGPRNMRHEVAKICSSGLADNLHFESISFNW</sequence>
<dbReference type="Proteomes" id="UP001164539">
    <property type="component" value="Chromosome 11"/>
</dbReference>
<dbReference type="EMBL" id="CM051404">
    <property type="protein sequence ID" value="KAJ4705968.1"/>
    <property type="molecule type" value="Genomic_DNA"/>
</dbReference>
<evidence type="ECO:0000313" key="2">
    <source>
        <dbReference type="Proteomes" id="UP001164539"/>
    </source>
</evidence>
<keyword evidence="2" id="KW-1185">Reference proteome</keyword>
<proteinExistence type="predicted"/>
<accession>A0ACC1X5P5</accession>
<reference evidence="1 2" key="1">
    <citation type="journal article" date="2023" name="Science">
        <title>Complex scaffold remodeling in plant triterpene biosynthesis.</title>
        <authorList>
            <person name="De La Pena R."/>
            <person name="Hodgson H."/>
            <person name="Liu J.C."/>
            <person name="Stephenson M.J."/>
            <person name="Martin A.C."/>
            <person name="Owen C."/>
            <person name="Harkess A."/>
            <person name="Leebens-Mack J."/>
            <person name="Jimenez L.E."/>
            <person name="Osbourn A."/>
            <person name="Sattely E.S."/>
        </authorList>
    </citation>
    <scope>NUCLEOTIDE SEQUENCE [LARGE SCALE GENOMIC DNA]</scope>
    <source>
        <strain evidence="2">cv. JPN11</strain>
        <tissue evidence="1">Leaf</tissue>
    </source>
</reference>
<gene>
    <name evidence="1" type="ORF">OWV82_019685</name>
</gene>
<name>A0ACC1X5P5_MELAZ</name>
<comment type="caution">
    <text evidence="1">The sequence shown here is derived from an EMBL/GenBank/DDBJ whole genome shotgun (WGS) entry which is preliminary data.</text>
</comment>
<evidence type="ECO:0000313" key="1">
    <source>
        <dbReference type="EMBL" id="KAJ4705968.1"/>
    </source>
</evidence>